<reference evidence="2 3" key="1">
    <citation type="submission" date="2016-10" db="EMBL/GenBank/DDBJ databases">
        <title>Genome sequence of Nocardia seriolae strain EM150506, isolated from Anguila japonica.</title>
        <authorList>
            <person name="Han H.-J."/>
        </authorList>
    </citation>
    <scope>NUCLEOTIDE SEQUENCE [LARGE SCALE GENOMIC DNA]</scope>
    <source>
        <strain evidence="2 3">EM150506</strain>
    </source>
</reference>
<sequence>MSGRHSGGGGAKSSFVLGGFVRGRKIVFMKRIDLVKRIAATVLATGVVGAVAVAPAAAASVDAVPDLRAQPVASWEDLLPPQLNCLISTGWAVFCLGIPLS</sequence>
<keyword evidence="1" id="KW-0812">Transmembrane</keyword>
<feature type="transmembrane region" description="Helical" evidence="1">
    <location>
        <begin position="38"/>
        <end position="61"/>
    </location>
</feature>
<gene>
    <name evidence="2" type="ORF">NS506_00127</name>
</gene>
<proteinExistence type="predicted"/>
<name>A0ABC8AJK8_9NOCA</name>
<keyword evidence="1" id="KW-1133">Transmembrane helix</keyword>
<dbReference type="KEGG" id="nsr:NS506_00127"/>
<protein>
    <submittedName>
        <fullName evidence="2">Uncharacterized protein</fullName>
    </submittedName>
</protein>
<dbReference type="Proteomes" id="UP000180166">
    <property type="component" value="Chromosome"/>
</dbReference>
<dbReference type="AlphaFoldDB" id="A0ABC8AJK8"/>
<keyword evidence="1" id="KW-0472">Membrane</keyword>
<evidence type="ECO:0000256" key="1">
    <source>
        <dbReference type="SAM" id="Phobius"/>
    </source>
</evidence>
<organism evidence="2 3">
    <name type="scientific">Nocardia seriolae</name>
    <dbReference type="NCBI Taxonomy" id="37332"/>
    <lineage>
        <taxon>Bacteria</taxon>
        <taxon>Bacillati</taxon>
        <taxon>Actinomycetota</taxon>
        <taxon>Actinomycetes</taxon>
        <taxon>Mycobacteriales</taxon>
        <taxon>Nocardiaceae</taxon>
        <taxon>Nocardia</taxon>
    </lineage>
</organism>
<evidence type="ECO:0000313" key="3">
    <source>
        <dbReference type="Proteomes" id="UP000180166"/>
    </source>
</evidence>
<accession>A0ABC8AJK8</accession>
<evidence type="ECO:0000313" key="2">
    <source>
        <dbReference type="EMBL" id="APA94214.1"/>
    </source>
</evidence>
<dbReference type="EMBL" id="CP017839">
    <property type="protein sequence ID" value="APA94214.1"/>
    <property type="molecule type" value="Genomic_DNA"/>
</dbReference>